<evidence type="ECO:0000313" key="3">
    <source>
        <dbReference type="Proteomes" id="UP001077662"/>
    </source>
</evidence>
<dbReference type="RefSeq" id="WP_258434450.1">
    <property type="nucleotide sequence ID" value="NZ_JANSGW010000032.1"/>
</dbReference>
<gene>
    <name evidence="2" type="ORF">O0554_20385</name>
</gene>
<accession>A0AAP3DLJ3</accession>
<name>A0AAP3DLJ3_BRELA</name>
<organism evidence="2 3">
    <name type="scientific">Brevibacillus laterosporus</name>
    <name type="common">Bacillus laterosporus</name>
    <dbReference type="NCBI Taxonomy" id="1465"/>
    <lineage>
        <taxon>Bacteria</taxon>
        <taxon>Bacillati</taxon>
        <taxon>Bacillota</taxon>
        <taxon>Bacilli</taxon>
        <taxon>Bacillales</taxon>
        <taxon>Paenibacillaceae</taxon>
        <taxon>Brevibacillus</taxon>
    </lineage>
</organism>
<dbReference type="EMBL" id="JAPTNE010000032">
    <property type="protein sequence ID" value="MCZ0809230.1"/>
    <property type="molecule type" value="Genomic_DNA"/>
</dbReference>
<sequence>MVLGHGAPKGNKNCQGNAGGGAPSRNTNAVKTGEYQTLWMDALTSEEAEILDRINLDPIQQADEEIRLFTWREREMMHRIRNVQEGLTE</sequence>
<comment type="caution">
    <text evidence="2">The sequence shown here is derived from an EMBL/GenBank/DDBJ whole genome shotgun (WGS) entry which is preliminary data.</text>
</comment>
<dbReference type="AlphaFoldDB" id="A0AAP3DLJ3"/>
<evidence type="ECO:0000313" key="2">
    <source>
        <dbReference type="EMBL" id="MCZ0809230.1"/>
    </source>
</evidence>
<proteinExistence type="predicted"/>
<reference evidence="2" key="1">
    <citation type="submission" date="2022-09" db="EMBL/GenBank/DDBJ databases">
        <title>Genome analysis and characterization of larvicidal activity of Brevibacillus strains.</title>
        <authorList>
            <person name="Patrusheva E.V."/>
            <person name="Izotova A.O."/>
            <person name="Toshchakov S.V."/>
            <person name="Sineoky S.P."/>
        </authorList>
    </citation>
    <scope>NUCLEOTIDE SEQUENCE</scope>
    <source>
        <strain evidence="2">VKPM_B-13247</strain>
    </source>
</reference>
<evidence type="ECO:0000256" key="1">
    <source>
        <dbReference type="SAM" id="MobiDB-lite"/>
    </source>
</evidence>
<dbReference type="Proteomes" id="UP001077662">
    <property type="component" value="Unassembled WGS sequence"/>
</dbReference>
<protein>
    <submittedName>
        <fullName evidence="2">Uncharacterized protein</fullName>
    </submittedName>
</protein>
<feature type="region of interest" description="Disordered" evidence="1">
    <location>
        <begin position="1"/>
        <end position="29"/>
    </location>
</feature>